<evidence type="ECO:0000259" key="7">
    <source>
        <dbReference type="Pfam" id="PF06271"/>
    </source>
</evidence>
<dbReference type="Pfam" id="PF06271">
    <property type="entry name" value="RDD"/>
    <property type="match status" value="1"/>
</dbReference>
<evidence type="ECO:0000256" key="5">
    <source>
        <dbReference type="ARBA" id="ARBA00023136"/>
    </source>
</evidence>
<evidence type="ECO:0000313" key="9">
    <source>
        <dbReference type="Proteomes" id="UP000318509"/>
    </source>
</evidence>
<evidence type="ECO:0000256" key="2">
    <source>
        <dbReference type="ARBA" id="ARBA00022475"/>
    </source>
</evidence>
<evidence type="ECO:0000256" key="1">
    <source>
        <dbReference type="ARBA" id="ARBA00004651"/>
    </source>
</evidence>
<evidence type="ECO:0000256" key="4">
    <source>
        <dbReference type="ARBA" id="ARBA00022989"/>
    </source>
</evidence>
<keyword evidence="3 6" id="KW-0812">Transmembrane</keyword>
<feature type="transmembrane region" description="Helical" evidence="6">
    <location>
        <begin position="120"/>
        <end position="139"/>
    </location>
</feature>
<name>A0A537K5H4_9BACT</name>
<feature type="transmembrane region" description="Helical" evidence="6">
    <location>
        <begin position="69"/>
        <end position="88"/>
    </location>
</feature>
<organism evidence="8 9">
    <name type="scientific">Candidatus Segetimicrobium genomatis</name>
    <dbReference type="NCBI Taxonomy" id="2569760"/>
    <lineage>
        <taxon>Bacteria</taxon>
        <taxon>Bacillati</taxon>
        <taxon>Candidatus Sysuimicrobiota</taxon>
        <taxon>Candidatus Sysuimicrobiia</taxon>
        <taxon>Candidatus Sysuimicrobiales</taxon>
        <taxon>Candidatus Segetimicrobiaceae</taxon>
        <taxon>Candidatus Segetimicrobium</taxon>
    </lineage>
</organism>
<evidence type="ECO:0000256" key="3">
    <source>
        <dbReference type="ARBA" id="ARBA00022692"/>
    </source>
</evidence>
<dbReference type="PANTHER" id="PTHR36115:SF4">
    <property type="entry name" value="MEMBRANE PROTEIN"/>
    <property type="match status" value="1"/>
</dbReference>
<sequence length="169" mass="18147">MATECPSCRAALPPGSRFCPLCHTFVSNPNVGRLASPARRLGATLMEWVLLAVALSLAFGAAATGGEGVLLGLLLLVGYGIWAIALFAHGTTPGKRVLGLEVVHETGQPVGFFIMFVREWIGKWISGLIFGLGFLWILIDKDRQAWHDKFVATYVVEKGAMPLIAVARA</sequence>
<dbReference type="PANTHER" id="PTHR36115">
    <property type="entry name" value="PROLINE-RICH ANTIGEN HOMOLOG-RELATED"/>
    <property type="match status" value="1"/>
</dbReference>
<dbReference type="AlphaFoldDB" id="A0A537K5H4"/>
<keyword evidence="4 6" id="KW-1133">Transmembrane helix</keyword>
<dbReference type="InterPro" id="IPR010432">
    <property type="entry name" value="RDD"/>
</dbReference>
<evidence type="ECO:0000313" key="8">
    <source>
        <dbReference type="EMBL" id="TMI91021.1"/>
    </source>
</evidence>
<dbReference type="InterPro" id="IPR051791">
    <property type="entry name" value="Pra-immunoreactive"/>
</dbReference>
<reference evidence="8 9" key="1">
    <citation type="journal article" date="2019" name="Nat. Microbiol.">
        <title>Mediterranean grassland soil C-N compound turnover is dependent on rainfall and depth, and is mediated by genomically divergent microorganisms.</title>
        <authorList>
            <person name="Diamond S."/>
            <person name="Andeer P.F."/>
            <person name="Li Z."/>
            <person name="Crits-Christoph A."/>
            <person name="Burstein D."/>
            <person name="Anantharaman K."/>
            <person name="Lane K.R."/>
            <person name="Thomas B.C."/>
            <person name="Pan C."/>
            <person name="Northen T.R."/>
            <person name="Banfield J.F."/>
        </authorList>
    </citation>
    <scope>NUCLEOTIDE SEQUENCE [LARGE SCALE GENOMIC DNA]</scope>
    <source>
        <strain evidence="8">NP_3</strain>
    </source>
</reference>
<accession>A0A537K5H4</accession>
<evidence type="ECO:0000256" key="6">
    <source>
        <dbReference type="SAM" id="Phobius"/>
    </source>
</evidence>
<protein>
    <submittedName>
        <fullName evidence="8">RDD family protein</fullName>
    </submittedName>
</protein>
<dbReference type="GO" id="GO:0005886">
    <property type="term" value="C:plasma membrane"/>
    <property type="evidence" value="ECO:0007669"/>
    <property type="project" value="UniProtKB-SubCell"/>
</dbReference>
<comment type="caution">
    <text evidence="8">The sequence shown here is derived from an EMBL/GenBank/DDBJ whole genome shotgun (WGS) entry which is preliminary data.</text>
</comment>
<keyword evidence="5 6" id="KW-0472">Membrane</keyword>
<feature type="domain" description="RDD" evidence="7">
    <location>
        <begin position="35"/>
        <end position="150"/>
    </location>
</feature>
<comment type="subcellular location">
    <subcellularLocation>
        <location evidence="1">Cell membrane</location>
        <topology evidence="1">Multi-pass membrane protein</topology>
    </subcellularLocation>
</comment>
<feature type="transmembrane region" description="Helical" evidence="6">
    <location>
        <begin position="45"/>
        <end position="63"/>
    </location>
</feature>
<proteinExistence type="predicted"/>
<keyword evidence="2" id="KW-1003">Cell membrane</keyword>
<dbReference type="EMBL" id="VBAK01000105">
    <property type="protein sequence ID" value="TMI91021.1"/>
    <property type="molecule type" value="Genomic_DNA"/>
</dbReference>
<dbReference type="Proteomes" id="UP000318509">
    <property type="component" value="Unassembled WGS sequence"/>
</dbReference>
<gene>
    <name evidence="8" type="ORF">E6H00_04855</name>
</gene>